<dbReference type="EMBL" id="JAUJLE010000287">
    <property type="protein sequence ID" value="KAK0962844.1"/>
    <property type="molecule type" value="Genomic_DNA"/>
</dbReference>
<feature type="region of interest" description="Disordered" evidence="1">
    <location>
        <begin position="1"/>
        <end position="155"/>
    </location>
</feature>
<gene>
    <name evidence="3" type="ORF">LTR91_019282</name>
</gene>
<feature type="transmembrane region" description="Helical" evidence="2">
    <location>
        <begin position="277"/>
        <end position="299"/>
    </location>
</feature>
<feature type="compositionally biased region" description="Basic residues" evidence="1">
    <location>
        <begin position="143"/>
        <end position="152"/>
    </location>
</feature>
<reference evidence="3" key="1">
    <citation type="submission" date="2023-06" db="EMBL/GenBank/DDBJ databases">
        <title>Black Yeasts Isolated from many extreme environments.</title>
        <authorList>
            <person name="Coleine C."/>
            <person name="Stajich J.E."/>
            <person name="Selbmann L."/>
        </authorList>
    </citation>
    <scope>NUCLEOTIDE SEQUENCE</scope>
    <source>
        <strain evidence="3">CCFEE 5200</strain>
    </source>
</reference>
<feature type="compositionally biased region" description="Basic and acidic residues" evidence="1">
    <location>
        <begin position="105"/>
        <end position="122"/>
    </location>
</feature>
<feature type="transmembrane region" description="Helical" evidence="2">
    <location>
        <begin position="311"/>
        <end position="335"/>
    </location>
</feature>
<evidence type="ECO:0000313" key="3">
    <source>
        <dbReference type="EMBL" id="KAK0962844.1"/>
    </source>
</evidence>
<keyword evidence="4" id="KW-1185">Reference proteome</keyword>
<feature type="transmembrane region" description="Helical" evidence="2">
    <location>
        <begin position="250"/>
        <end position="271"/>
    </location>
</feature>
<accession>A0AAN6HE26</accession>
<comment type="caution">
    <text evidence="3">The sequence shown here is derived from an EMBL/GenBank/DDBJ whole genome shotgun (WGS) entry which is preliminary data.</text>
</comment>
<feature type="compositionally biased region" description="Basic and acidic residues" evidence="1">
    <location>
        <begin position="49"/>
        <end position="61"/>
    </location>
</feature>
<evidence type="ECO:0000256" key="2">
    <source>
        <dbReference type="SAM" id="Phobius"/>
    </source>
</evidence>
<sequence>MLRTVSNSPSPPFMLRLLTINTEGAEKPQDTKSTTTKDTEGAANTGDSASHKTVTEKEKSSTAKPSDAETTETHTHTEKASSPTPGDAETTEKASTAKPSDTETAETHTHTEKPSSPKHSDTETTETTETTEAHKHTETPPRQRQRSLRRRQYHDDTLERRRYRLLSDEHPIRLHQLAARNAASYSRDRLLLGCVSHQTRNASIPVTHKRLCPSLFMYVYYSEEEAEAELHGRRPSISGPNRTRRRARRAWIILLAACGFAFAILLISSIILNRFPWYSHTWADILGVLVAIFACIQWIPQTWTTWHLGHLGSLSLTGLCLQAPYTWLFGLNMLIRVGLEAWSVWTVYLLVGTMQLVLIGMGVYFAIRNLREPQEGKASAVEEEDFVEGWNAYVRSRAASNVSQTPSHLGADERNLLLPRKRGADAR</sequence>
<keyword evidence="2" id="KW-0472">Membrane</keyword>
<dbReference type="Proteomes" id="UP001175353">
    <property type="component" value="Unassembled WGS sequence"/>
</dbReference>
<evidence type="ECO:0000256" key="1">
    <source>
        <dbReference type="SAM" id="MobiDB-lite"/>
    </source>
</evidence>
<feature type="compositionally biased region" description="Basic and acidic residues" evidence="1">
    <location>
        <begin position="24"/>
        <end position="40"/>
    </location>
</feature>
<feature type="compositionally biased region" description="Basic and acidic residues" evidence="1">
    <location>
        <begin position="131"/>
        <end position="141"/>
    </location>
</feature>
<feature type="transmembrane region" description="Helical" evidence="2">
    <location>
        <begin position="347"/>
        <end position="367"/>
    </location>
</feature>
<protein>
    <submittedName>
        <fullName evidence="3">Uncharacterized protein</fullName>
    </submittedName>
</protein>
<keyword evidence="2" id="KW-1133">Transmembrane helix</keyword>
<organism evidence="3 4">
    <name type="scientific">Friedmanniomyces endolithicus</name>
    <dbReference type="NCBI Taxonomy" id="329885"/>
    <lineage>
        <taxon>Eukaryota</taxon>
        <taxon>Fungi</taxon>
        <taxon>Dikarya</taxon>
        <taxon>Ascomycota</taxon>
        <taxon>Pezizomycotina</taxon>
        <taxon>Dothideomycetes</taxon>
        <taxon>Dothideomycetidae</taxon>
        <taxon>Mycosphaerellales</taxon>
        <taxon>Teratosphaeriaceae</taxon>
        <taxon>Friedmanniomyces</taxon>
    </lineage>
</organism>
<evidence type="ECO:0000313" key="4">
    <source>
        <dbReference type="Proteomes" id="UP001175353"/>
    </source>
</evidence>
<keyword evidence="2" id="KW-0812">Transmembrane</keyword>
<name>A0AAN6HE26_9PEZI</name>
<proteinExistence type="predicted"/>
<dbReference type="AlphaFoldDB" id="A0AAN6HE26"/>